<feature type="region of interest" description="Disordered" evidence="1">
    <location>
        <begin position="240"/>
        <end position="272"/>
    </location>
</feature>
<evidence type="ECO:0000256" key="1">
    <source>
        <dbReference type="SAM" id="MobiDB-lite"/>
    </source>
</evidence>
<accession>A0A401Q976</accession>
<feature type="compositionally biased region" description="Polar residues" evidence="1">
    <location>
        <begin position="147"/>
        <end position="164"/>
    </location>
</feature>
<protein>
    <submittedName>
        <fullName evidence="2">Uncharacterized protein</fullName>
    </submittedName>
</protein>
<gene>
    <name evidence="2" type="ORF">scyTo_0021914</name>
</gene>
<dbReference type="EMBL" id="BFAA01020479">
    <property type="protein sequence ID" value="GCB81933.1"/>
    <property type="molecule type" value="Genomic_DNA"/>
</dbReference>
<organism evidence="2 3">
    <name type="scientific">Scyliorhinus torazame</name>
    <name type="common">Cloudy catshark</name>
    <name type="synonym">Catulus torazame</name>
    <dbReference type="NCBI Taxonomy" id="75743"/>
    <lineage>
        <taxon>Eukaryota</taxon>
        <taxon>Metazoa</taxon>
        <taxon>Chordata</taxon>
        <taxon>Craniata</taxon>
        <taxon>Vertebrata</taxon>
        <taxon>Chondrichthyes</taxon>
        <taxon>Elasmobranchii</taxon>
        <taxon>Galeomorphii</taxon>
        <taxon>Galeoidea</taxon>
        <taxon>Carcharhiniformes</taxon>
        <taxon>Scyliorhinidae</taxon>
        <taxon>Scyliorhinus</taxon>
    </lineage>
</organism>
<feature type="non-terminal residue" evidence="2">
    <location>
        <position position="272"/>
    </location>
</feature>
<evidence type="ECO:0000313" key="2">
    <source>
        <dbReference type="EMBL" id="GCB81933.1"/>
    </source>
</evidence>
<dbReference type="OrthoDB" id="9950417at2759"/>
<dbReference type="STRING" id="75743.A0A401Q976"/>
<comment type="caution">
    <text evidence="2">The sequence shown here is derived from an EMBL/GenBank/DDBJ whole genome shotgun (WGS) entry which is preliminary data.</text>
</comment>
<sequence length="272" mass="28660">MDPNGTQLEPDLSQQDTPCLIVEDSQAESVLSDDDPEQSYRHLQARCLSNLQPRTESPVLELTACPQAAKTSVGDDEEPTDWQEMSHKGSSLVVPGAMETAEGQRSDEQPIPSTEGLLRPSGQTRQVASTPDSGCTSQAGFGLLELSESQGSDPEISANKTSGSVRGPEEINIEPSSIPSEEADTEANVRPATGLQTGDKTGTAASHSTGRSEVTSSVPAASCQEKLGDAKEMTAHFLMPSGLRIEEPPSNPDPGHSEIAPSKEEALEPTPS</sequence>
<dbReference type="AlphaFoldDB" id="A0A401Q976"/>
<name>A0A401Q976_SCYTO</name>
<feature type="compositionally biased region" description="Polar residues" evidence="1">
    <location>
        <begin position="194"/>
        <end position="219"/>
    </location>
</feature>
<reference evidence="2 3" key="1">
    <citation type="journal article" date="2018" name="Nat. Ecol. Evol.">
        <title>Shark genomes provide insights into elasmobranch evolution and the origin of vertebrates.</title>
        <authorList>
            <person name="Hara Y"/>
            <person name="Yamaguchi K"/>
            <person name="Onimaru K"/>
            <person name="Kadota M"/>
            <person name="Koyanagi M"/>
            <person name="Keeley SD"/>
            <person name="Tatsumi K"/>
            <person name="Tanaka K"/>
            <person name="Motone F"/>
            <person name="Kageyama Y"/>
            <person name="Nozu R"/>
            <person name="Adachi N"/>
            <person name="Nishimura O"/>
            <person name="Nakagawa R"/>
            <person name="Tanegashima C"/>
            <person name="Kiyatake I"/>
            <person name="Matsumoto R"/>
            <person name="Murakumo K"/>
            <person name="Nishida K"/>
            <person name="Terakita A"/>
            <person name="Kuratani S"/>
            <person name="Sato K"/>
            <person name="Hyodo S Kuraku.S."/>
        </authorList>
    </citation>
    <scope>NUCLEOTIDE SEQUENCE [LARGE SCALE GENOMIC DNA]</scope>
</reference>
<dbReference type="Proteomes" id="UP000288216">
    <property type="component" value="Unassembled WGS sequence"/>
</dbReference>
<evidence type="ECO:0000313" key="3">
    <source>
        <dbReference type="Proteomes" id="UP000288216"/>
    </source>
</evidence>
<proteinExistence type="predicted"/>
<keyword evidence="3" id="KW-1185">Reference proteome</keyword>
<feature type="region of interest" description="Disordered" evidence="1">
    <location>
        <begin position="68"/>
        <end position="221"/>
    </location>
</feature>
<feature type="compositionally biased region" description="Polar residues" evidence="1">
    <location>
        <begin position="121"/>
        <end position="139"/>
    </location>
</feature>